<dbReference type="Proteomes" id="UP000663824">
    <property type="component" value="Unassembled WGS sequence"/>
</dbReference>
<feature type="compositionally biased region" description="Basic residues" evidence="6">
    <location>
        <begin position="242"/>
        <end position="260"/>
    </location>
</feature>
<evidence type="ECO:0000256" key="6">
    <source>
        <dbReference type="SAM" id="MobiDB-lite"/>
    </source>
</evidence>
<evidence type="ECO:0000256" key="1">
    <source>
        <dbReference type="ARBA" id="ARBA00004604"/>
    </source>
</evidence>
<dbReference type="InterPro" id="IPR012677">
    <property type="entry name" value="Nucleotide-bd_a/b_plait_sf"/>
</dbReference>
<gene>
    <name evidence="8" type="ORF">MBJ925_LOCUS29035</name>
</gene>
<evidence type="ECO:0000256" key="2">
    <source>
        <dbReference type="ARBA" id="ARBA00007077"/>
    </source>
</evidence>
<feature type="region of interest" description="Disordered" evidence="6">
    <location>
        <begin position="242"/>
        <end position="320"/>
    </location>
</feature>
<evidence type="ECO:0000313" key="9">
    <source>
        <dbReference type="Proteomes" id="UP000663824"/>
    </source>
</evidence>
<dbReference type="PANTHER" id="PTHR23236">
    <property type="entry name" value="EUKARYOTIC TRANSLATION INITIATION FACTOR 4B/4H"/>
    <property type="match status" value="1"/>
</dbReference>
<dbReference type="EMBL" id="CAJNRE010015559">
    <property type="protein sequence ID" value="CAF2138432.1"/>
    <property type="molecule type" value="Genomic_DNA"/>
</dbReference>
<feature type="domain" description="RRM" evidence="7">
    <location>
        <begin position="164"/>
        <end position="242"/>
    </location>
</feature>
<dbReference type="Pfam" id="PF00076">
    <property type="entry name" value="RRM_1"/>
    <property type="match status" value="2"/>
</dbReference>
<dbReference type="InterPro" id="IPR035979">
    <property type="entry name" value="RBD_domain_sf"/>
</dbReference>
<sequence>MTSDLSALFNNAKKVTLVSVPVKEESENEAVEEEAVVESKKRKIIEEREYEDPSVVNAQTVFVGNVPIGCTQKELRTLFSQYGTVKSVRLRNLIPLNPKQGKRLAFIKKEFHPLQKTITAYIRFTDETEAEDATSLNGHLYKEHHLRVDVAHDLDTNTKHDHKRSIFIGNLPFDANDDDVWKVFEECGEIDSVRLVRDRATSVGKGFGYVLFQDEASVGLALRMNENCKIGNRMIRIKTAVKKPKHVKPKMSTKKPRRAKDKFISKKSVRSDTNDGVMQGRVEKRPSVKLRKEKQKKNKKNHSTKTNNANKDVIQFQKKK</sequence>
<feature type="compositionally biased region" description="Basic and acidic residues" evidence="6">
    <location>
        <begin position="261"/>
        <end position="273"/>
    </location>
</feature>
<dbReference type="GO" id="GO:0000463">
    <property type="term" value="P:maturation of LSU-rRNA from tricistronic rRNA transcript (SSU-rRNA, 5.8S rRNA, LSU-rRNA)"/>
    <property type="evidence" value="ECO:0007669"/>
    <property type="project" value="TreeGrafter"/>
</dbReference>
<evidence type="ECO:0000313" key="8">
    <source>
        <dbReference type="EMBL" id="CAF2138429.1"/>
    </source>
</evidence>
<name>A0A816WTX3_9BILA</name>
<dbReference type="CDD" id="cd12394">
    <property type="entry name" value="RRM1_RBM34"/>
    <property type="match status" value="1"/>
</dbReference>
<accession>A0A816WTX3</accession>
<dbReference type="PANTHER" id="PTHR23236:SF25">
    <property type="entry name" value="RNA-BINDING PROTEIN 34"/>
    <property type="match status" value="1"/>
</dbReference>
<feature type="compositionally biased region" description="Basic residues" evidence="6">
    <location>
        <begin position="287"/>
        <end position="303"/>
    </location>
</feature>
<feature type="domain" description="RRM" evidence="7">
    <location>
        <begin position="59"/>
        <end position="153"/>
    </location>
</feature>
<comment type="similarity">
    <text evidence="2">Belongs to the RRM RBM34 family.</text>
</comment>
<keyword evidence="4" id="KW-0539">Nucleus</keyword>
<comment type="subcellular location">
    <subcellularLocation>
        <location evidence="1">Nucleus</location>
        <location evidence="1">Nucleolus</location>
    </subcellularLocation>
</comment>
<dbReference type="EMBL" id="CAJNRE010015559">
    <property type="protein sequence ID" value="CAF2138429.1"/>
    <property type="molecule type" value="Genomic_DNA"/>
</dbReference>
<keyword evidence="3 5" id="KW-0694">RNA-binding</keyword>
<dbReference type="PROSITE" id="PS50102">
    <property type="entry name" value="RRM"/>
    <property type="match status" value="2"/>
</dbReference>
<protein>
    <recommendedName>
        <fullName evidence="7">RRM domain-containing protein</fullName>
    </recommendedName>
</protein>
<evidence type="ECO:0000256" key="3">
    <source>
        <dbReference type="ARBA" id="ARBA00022884"/>
    </source>
</evidence>
<dbReference type="SUPFAM" id="SSF54928">
    <property type="entry name" value="RNA-binding domain, RBD"/>
    <property type="match status" value="2"/>
</dbReference>
<dbReference type="InterPro" id="IPR000504">
    <property type="entry name" value="RRM_dom"/>
</dbReference>
<comment type="caution">
    <text evidence="8">The sequence shown here is derived from an EMBL/GenBank/DDBJ whole genome shotgun (WGS) entry which is preliminary data.</text>
</comment>
<evidence type="ECO:0000256" key="5">
    <source>
        <dbReference type="PROSITE-ProRule" id="PRU00176"/>
    </source>
</evidence>
<evidence type="ECO:0000259" key="7">
    <source>
        <dbReference type="PROSITE" id="PS50102"/>
    </source>
</evidence>
<dbReference type="AlphaFoldDB" id="A0A816WTX3"/>
<dbReference type="GO" id="GO:0019843">
    <property type="term" value="F:rRNA binding"/>
    <property type="evidence" value="ECO:0007669"/>
    <property type="project" value="TreeGrafter"/>
</dbReference>
<organism evidence="8 9">
    <name type="scientific">Rotaria magnacalcarata</name>
    <dbReference type="NCBI Taxonomy" id="392030"/>
    <lineage>
        <taxon>Eukaryota</taxon>
        <taxon>Metazoa</taxon>
        <taxon>Spiralia</taxon>
        <taxon>Gnathifera</taxon>
        <taxon>Rotifera</taxon>
        <taxon>Eurotatoria</taxon>
        <taxon>Bdelloidea</taxon>
        <taxon>Philodinida</taxon>
        <taxon>Philodinidae</taxon>
        <taxon>Rotaria</taxon>
    </lineage>
</organism>
<dbReference type="GO" id="GO:0005730">
    <property type="term" value="C:nucleolus"/>
    <property type="evidence" value="ECO:0007669"/>
    <property type="project" value="UniProtKB-SubCell"/>
</dbReference>
<proteinExistence type="inferred from homology"/>
<reference evidence="8" key="1">
    <citation type="submission" date="2021-02" db="EMBL/GenBank/DDBJ databases">
        <authorList>
            <person name="Nowell W R."/>
        </authorList>
    </citation>
    <scope>NUCLEOTIDE SEQUENCE</scope>
</reference>
<dbReference type="InterPro" id="IPR034221">
    <property type="entry name" value="RBM34_RRM2"/>
</dbReference>
<evidence type="ECO:0000256" key="4">
    <source>
        <dbReference type="ARBA" id="ARBA00023242"/>
    </source>
</evidence>
<dbReference type="CDD" id="cd12395">
    <property type="entry name" value="RRM2_RBM34"/>
    <property type="match status" value="1"/>
</dbReference>
<dbReference type="SMART" id="SM00360">
    <property type="entry name" value="RRM"/>
    <property type="match status" value="2"/>
</dbReference>
<dbReference type="Gene3D" id="3.30.70.330">
    <property type="match status" value="2"/>
</dbReference>